<dbReference type="PANTHER" id="PTHR13048">
    <property type="entry name" value="TRAFFICKING PROTEIN PARTICLE COMPLEX SUBUNIT 3"/>
    <property type="match status" value="1"/>
</dbReference>
<dbReference type="Proteomes" id="UP001497744">
    <property type="component" value="Unassembled WGS sequence"/>
</dbReference>
<dbReference type="SUPFAM" id="SSF111126">
    <property type="entry name" value="Ligand-binding domain in the NO signalling and Golgi transport"/>
    <property type="match status" value="1"/>
</dbReference>
<dbReference type="FunFam" id="3.30.1380.20:FF:000001">
    <property type="entry name" value="Trafficking protein particle complex subunit BET3"/>
    <property type="match status" value="1"/>
</dbReference>
<evidence type="ECO:0000256" key="8">
    <source>
        <dbReference type="PIRNR" id="PIRNR018293"/>
    </source>
</evidence>
<proteinExistence type="inferred from homology"/>
<keyword evidence="10" id="KW-1185">Reference proteome</keyword>
<organism evidence="9 10">
    <name type="scientific">Babesia caballi</name>
    <dbReference type="NCBI Taxonomy" id="5871"/>
    <lineage>
        <taxon>Eukaryota</taxon>
        <taxon>Sar</taxon>
        <taxon>Alveolata</taxon>
        <taxon>Apicomplexa</taxon>
        <taxon>Aconoidasida</taxon>
        <taxon>Piroplasmida</taxon>
        <taxon>Babesiidae</taxon>
        <taxon>Babesia</taxon>
    </lineage>
</organism>
<dbReference type="AlphaFoldDB" id="A0AAV4M259"/>
<dbReference type="CDD" id="cd14942">
    <property type="entry name" value="TRAPPC3_bet3"/>
    <property type="match status" value="1"/>
</dbReference>
<dbReference type="RefSeq" id="XP_067718362.1">
    <property type="nucleotide sequence ID" value="XM_067862261.1"/>
</dbReference>
<protein>
    <recommendedName>
        <fullName evidence="8">Trafficking protein particle complex subunit</fullName>
    </recommendedName>
</protein>
<evidence type="ECO:0000313" key="9">
    <source>
        <dbReference type="EMBL" id="GIX66293.1"/>
    </source>
</evidence>
<reference evidence="9 10" key="1">
    <citation type="submission" date="2021-06" db="EMBL/GenBank/DDBJ databases">
        <title>Genome sequence of Babesia caballi.</title>
        <authorList>
            <person name="Yamagishi J."/>
            <person name="Kidaka T."/>
            <person name="Ochi A."/>
        </authorList>
    </citation>
    <scope>NUCLEOTIDE SEQUENCE [LARGE SCALE GENOMIC DNA]</scope>
    <source>
        <strain evidence="9">USDA-D6B2</strain>
    </source>
</reference>
<evidence type="ECO:0000313" key="10">
    <source>
        <dbReference type="Proteomes" id="UP001497744"/>
    </source>
</evidence>
<evidence type="ECO:0000256" key="2">
    <source>
        <dbReference type="ARBA" id="ARBA00004240"/>
    </source>
</evidence>
<dbReference type="Gene3D" id="3.30.1380.20">
    <property type="entry name" value="Trafficking protein particle complex subunit 3"/>
    <property type="match status" value="1"/>
</dbReference>
<dbReference type="GO" id="GO:0030008">
    <property type="term" value="C:TRAPP complex"/>
    <property type="evidence" value="ECO:0007669"/>
    <property type="project" value="InterPro"/>
</dbReference>
<comment type="similarity">
    <text evidence="3 8">Belongs to the TRAPP small subunits family. BET3 subfamily.</text>
</comment>
<evidence type="ECO:0000256" key="3">
    <source>
        <dbReference type="ARBA" id="ARBA00006218"/>
    </source>
</evidence>
<evidence type="ECO:0000256" key="6">
    <source>
        <dbReference type="ARBA" id="ARBA00022892"/>
    </source>
</evidence>
<dbReference type="GO" id="GO:0016236">
    <property type="term" value="P:macroautophagy"/>
    <property type="evidence" value="ECO:0007669"/>
    <property type="project" value="UniProtKB-ARBA"/>
</dbReference>
<dbReference type="InterPro" id="IPR007194">
    <property type="entry name" value="TRAPP_component"/>
</dbReference>
<dbReference type="GO" id="GO:0005783">
    <property type="term" value="C:endoplasmic reticulum"/>
    <property type="evidence" value="ECO:0007669"/>
    <property type="project" value="UniProtKB-SubCell"/>
</dbReference>
<keyword evidence="4 8" id="KW-0813">Transport</keyword>
<dbReference type="GO" id="GO:0005794">
    <property type="term" value="C:Golgi apparatus"/>
    <property type="evidence" value="ECO:0007669"/>
    <property type="project" value="UniProtKB-SubCell"/>
</dbReference>
<keyword evidence="7 8" id="KW-0333">Golgi apparatus</keyword>
<dbReference type="Pfam" id="PF04051">
    <property type="entry name" value="TRAPP"/>
    <property type="match status" value="1"/>
</dbReference>
<dbReference type="EMBL" id="BPLF01000006">
    <property type="protein sequence ID" value="GIX66293.1"/>
    <property type="molecule type" value="Genomic_DNA"/>
</dbReference>
<name>A0AAV4M259_BABCB</name>
<comment type="subunit">
    <text evidence="8">Homodimer.</text>
</comment>
<comment type="subcellular location">
    <subcellularLocation>
        <location evidence="2">Endoplasmic reticulum</location>
    </subcellularLocation>
    <subcellularLocation>
        <location evidence="1 8">Golgi apparatus</location>
        <location evidence="1 8">cis-Golgi network</location>
    </subcellularLocation>
</comment>
<evidence type="ECO:0000256" key="5">
    <source>
        <dbReference type="ARBA" id="ARBA00022824"/>
    </source>
</evidence>
<accession>A0AAV4M259</accession>
<dbReference type="InterPro" id="IPR016721">
    <property type="entry name" value="Bet3"/>
</dbReference>
<evidence type="ECO:0000256" key="1">
    <source>
        <dbReference type="ARBA" id="ARBA00004222"/>
    </source>
</evidence>
<evidence type="ECO:0000256" key="4">
    <source>
        <dbReference type="ARBA" id="ARBA00022448"/>
    </source>
</evidence>
<keyword evidence="5" id="KW-0256">Endoplasmic reticulum</keyword>
<dbReference type="GO" id="GO:0048193">
    <property type="term" value="P:Golgi vesicle transport"/>
    <property type="evidence" value="ECO:0007669"/>
    <property type="project" value="InterPro"/>
</dbReference>
<evidence type="ECO:0000256" key="7">
    <source>
        <dbReference type="ARBA" id="ARBA00023034"/>
    </source>
</evidence>
<dbReference type="InterPro" id="IPR024096">
    <property type="entry name" value="NO_sig/Golgi_transp_ligand-bd"/>
</dbReference>
<gene>
    <name evidence="9" type="ORF">BcabD6B2_57290</name>
</gene>
<sequence>MEGFAKLGTNAFAKMEKVNSELLSLTYGSIVCQLIKDVEFTEGVNTQLVAMGRNIGCRLVDEVLAKLGCTPCTDFKTTVEVIAKVGLKMFLGVSGEVIVVDEEKKHYHISFQENPLDQFVELPDNLADLTYSNIICGVIVGALEQVAWRVGECMAFQLQIKVKCEFVKDMLKGHDAYEISIKLDEVCRRFL</sequence>
<dbReference type="GeneID" id="94197774"/>
<comment type="function">
    <text evidence="8">May play a role in vesicular transport from endoplasmic reticulum to Golgi.</text>
</comment>
<dbReference type="PIRSF" id="PIRSF018293">
    <property type="entry name" value="TRAPP_I_complex_Bet3"/>
    <property type="match status" value="1"/>
</dbReference>
<keyword evidence="6 8" id="KW-0931">ER-Golgi transport</keyword>
<comment type="caution">
    <text evidence="9">The sequence shown here is derived from an EMBL/GenBank/DDBJ whole genome shotgun (WGS) entry which is preliminary data.</text>
</comment>